<reference evidence="2" key="2">
    <citation type="submission" date="2023-05" db="EMBL/GenBank/DDBJ databases">
        <authorList>
            <consortium name="Lawrence Berkeley National Laboratory"/>
            <person name="Steindorff A."/>
            <person name="Hensen N."/>
            <person name="Bonometti L."/>
            <person name="Westerberg I."/>
            <person name="Brannstrom I.O."/>
            <person name="Guillou S."/>
            <person name="Cros-Aarteil S."/>
            <person name="Calhoun S."/>
            <person name="Haridas S."/>
            <person name="Kuo A."/>
            <person name="Mondo S."/>
            <person name="Pangilinan J."/>
            <person name="Riley R."/>
            <person name="Labutti K."/>
            <person name="Andreopoulos B."/>
            <person name="Lipzen A."/>
            <person name="Chen C."/>
            <person name="Yanf M."/>
            <person name="Daum C."/>
            <person name="Ng V."/>
            <person name="Clum A."/>
            <person name="Ohm R."/>
            <person name="Martin F."/>
            <person name="Silar P."/>
            <person name="Natvig D."/>
            <person name="Lalanne C."/>
            <person name="Gautier V."/>
            <person name="Ament-Velasquez S.L."/>
            <person name="Kruys A."/>
            <person name="Hutchinson M.I."/>
            <person name="Powell A.J."/>
            <person name="Barry K."/>
            <person name="Miller A.N."/>
            <person name="Grigoriev I.V."/>
            <person name="Debuchy R."/>
            <person name="Gladieux P."/>
            <person name="Thoren M.H."/>
            <person name="Johannesson H."/>
        </authorList>
    </citation>
    <scope>NUCLEOTIDE SEQUENCE</scope>
    <source>
        <strain evidence="2">PSN293</strain>
    </source>
</reference>
<feature type="compositionally biased region" description="Acidic residues" evidence="1">
    <location>
        <begin position="364"/>
        <end position="374"/>
    </location>
</feature>
<evidence type="ECO:0000313" key="3">
    <source>
        <dbReference type="Proteomes" id="UP001301769"/>
    </source>
</evidence>
<dbReference type="AlphaFoldDB" id="A0AAN7B0T2"/>
<feature type="compositionally biased region" description="Polar residues" evidence="1">
    <location>
        <begin position="393"/>
        <end position="403"/>
    </location>
</feature>
<organism evidence="2 3">
    <name type="scientific">Rhypophila decipiens</name>
    <dbReference type="NCBI Taxonomy" id="261697"/>
    <lineage>
        <taxon>Eukaryota</taxon>
        <taxon>Fungi</taxon>
        <taxon>Dikarya</taxon>
        <taxon>Ascomycota</taxon>
        <taxon>Pezizomycotina</taxon>
        <taxon>Sordariomycetes</taxon>
        <taxon>Sordariomycetidae</taxon>
        <taxon>Sordariales</taxon>
        <taxon>Naviculisporaceae</taxon>
        <taxon>Rhypophila</taxon>
    </lineage>
</organism>
<keyword evidence="3" id="KW-1185">Reference proteome</keyword>
<reference evidence="2" key="1">
    <citation type="journal article" date="2023" name="Mol. Phylogenet. Evol.">
        <title>Genome-scale phylogeny and comparative genomics of the fungal order Sordariales.</title>
        <authorList>
            <person name="Hensen N."/>
            <person name="Bonometti L."/>
            <person name="Westerberg I."/>
            <person name="Brannstrom I.O."/>
            <person name="Guillou S."/>
            <person name="Cros-Aarteil S."/>
            <person name="Calhoun S."/>
            <person name="Haridas S."/>
            <person name="Kuo A."/>
            <person name="Mondo S."/>
            <person name="Pangilinan J."/>
            <person name="Riley R."/>
            <person name="LaButti K."/>
            <person name="Andreopoulos B."/>
            <person name="Lipzen A."/>
            <person name="Chen C."/>
            <person name="Yan M."/>
            <person name="Daum C."/>
            <person name="Ng V."/>
            <person name="Clum A."/>
            <person name="Steindorff A."/>
            <person name="Ohm R.A."/>
            <person name="Martin F."/>
            <person name="Silar P."/>
            <person name="Natvig D.O."/>
            <person name="Lalanne C."/>
            <person name="Gautier V."/>
            <person name="Ament-Velasquez S.L."/>
            <person name="Kruys A."/>
            <person name="Hutchinson M.I."/>
            <person name="Powell A.J."/>
            <person name="Barry K."/>
            <person name="Miller A.N."/>
            <person name="Grigoriev I.V."/>
            <person name="Debuchy R."/>
            <person name="Gladieux P."/>
            <person name="Hiltunen Thoren M."/>
            <person name="Johannesson H."/>
        </authorList>
    </citation>
    <scope>NUCLEOTIDE SEQUENCE</scope>
    <source>
        <strain evidence="2">PSN293</strain>
    </source>
</reference>
<evidence type="ECO:0000256" key="1">
    <source>
        <dbReference type="SAM" id="MobiDB-lite"/>
    </source>
</evidence>
<dbReference type="Proteomes" id="UP001301769">
    <property type="component" value="Unassembled WGS sequence"/>
</dbReference>
<protein>
    <submittedName>
        <fullName evidence="2">Uncharacterized protein</fullName>
    </submittedName>
</protein>
<feature type="compositionally biased region" description="Polar residues" evidence="1">
    <location>
        <begin position="113"/>
        <end position="134"/>
    </location>
</feature>
<dbReference type="EMBL" id="MU858513">
    <property type="protein sequence ID" value="KAK4206094.1"/>
    <property type="molecule type" value="Genomic_DNA"/>
</dbReference>
<name>A0AAN7B0T2_9PEZI</name>
<comment type="caution">
    <text evidence="2">The sequence shown here is derived from an EMBL/GenBank/DDBJ whole genome shotgun (WGS) entry which is preliminary data.</text>
</comment>
<feature type="region of interest" description="Disordered" evidence="1">
    <location>
        <begin position="113"/>
        <end position="151"/>
    </location>
</feature>
<evidence type="ECO:0000313" key="2">
    <source>
        <dbReference type="EMBL" id="KAK4206094.1"/>
    </source>
</evidence>
<gene>
    <name evidence="2" type="ORF">QBC37DRAFT_381425</name>
</gene>
<feature type="region of interest" description="Disordered" evidence="1">
    <location>
        <begin position="339"/>
        <end position="403"/>
    </location>
</feature>
<feature type="compositionally biased region" description="Basic and acidic residues" evidence="1">
    <location>
        <begin position="375"/>
        <end position="388"/>
    </location>
</feature>
<proteinExistence type="predicted"/>
<sequence length="421" mass="47595">MGQARTSPQKQLLTGSTRRLIQVVKQVNYGPQEWIRYFVPNDSEFMEATEDALLKANFEKVNSYKNFRCTRHNKFFELNLYQKNATNAHHWRSNLARPSRDIDLAFRKEEDSISSSPVVTTSQDPVSATITTSDSTKEGDGDHTPPTLGESGLECVTPGTKLALQLLLPHLQKGLVSNEHPSGGLRQNGIMLLLALEKVNTDMNLGMDLEHLWTTQLENHLCVLSLFWNCVFLESKKSGVDLDICDLGEVIMPAVHYFKDLDQCTSPSPPGRERLQALADKVLAAGRRDRVDWVVKFGHPVERVMESGVPGEDVAKALYRGARHTGQIIVKKWEEEPYSAEGHSESIQKQKSVERDEKNRSTELDNEDENDDDDYPSRDEYYGHHDDDYLGYSSWQDSSPSPNKDFTACDKECGYCGQCDY</sequence>
<feature type="compositionally biased region" description="Basic and acidic residues" evidence="1">
    <location>
        <begin position="342"/>
        <end position="363"/>
    </location>
</feature>
<accession>A0AAN7B0T2</accession>